<proteinExistence type="predicted"/>
<evidence type="ECO:0000313" key="3">
    <source>
        <dbReference type="Proteomes" id="UP000825935"/>
    </source>
</evidence>
<keyword evidence="3" id="KW-1185">Reference proteome</keyword>
<sequence length="265" mass="29224">MDVMLRCELPSTTSNALSSGLIRLSVLRQLQKSRLFVPTSPFISFELNSGNSRRKSIHVSCIIADTSVRDCPVESSLPANTRRLILLRHGKSSWADSSLKDHDRPLNEQGRTSSANLGSKLQLAGWLPDLILCSDSLRTRETLEVMKEHVPEFRDIEVHFLGSFYSVAAMDGQTADHLKETICKYATDEITTVMCMGHNRGWEEAASIFSGLSVELKTANAALLHTVGNSWEEAFESGAGGWTLSTVLKPDDVLKPDEFDITSAL</sequence>
<dbReference type="Gene3D" id="3.40.50.1240">
    <property type="entry name" value="Phosphoglycerate mutase-like"/>
    <property type="match status" value="1"/>
</dbReference>
<reference evidence="2" key="1">
    <citation type="submission" date="2021-08" db="EMBL/GenBank/DDBJ databases">
        <title>WGS assembly of Ceratopteris richardii.</title>
        <authorList>
            <person name="Marchant D.B."/>
            <person name="Chen G."/>
            <person name="Jenkins J."/>
            <person name="Shu S."/>
            <person name="Leebens-Mack J."/>
            <person name="Grimwood J."/>
            <person name="Schmutz J."/>
            <person name="Soltis P."/>
            <person name="Soltis D."/>
            <person name="Chen Z.-H."/>
        </authorList>
    </citation>
    <scope>NUCLEOTIDE SEQUENCE</scope>
    <source>
        <strain evidence="2">Whitten #5841</strain>
        <tissue evidence="2">Leaf</tissue>
    </source>
</reference>
<feature type="binding site" evidence="1">
    <location>
        <position position="138"/>
    </location>
    <ligand>
        <name>substrate</name>
    </ligand>
</feature>
<dbReference type="PANTHER" id="PTHR47623:SF1">
    <property type="entry name" value="OS09G0287300 PROTEIN"/>
    <property type="match status" value="1"/>
</dbReference>
<dbReference type="EMBL" id="CM035433">
    <property type="protein sequence ID" value="KAH7293117.1"/>
    <property type="molecule type" value="Genomic_DNA"/>
</dbReference>
<dbReference type="CDD" id="cd07067">
    <property type="entry name" value="HP_PGM_like"/>
    <property type="match status" value="1"/>
</dbReference>
<gene>
    <name evidence="2" type="ORF">KP509_28G012800</name>
</gene>
<evidence type="ECO:0000313" key="2">
    <source>
        <dbReference type="EMBL" id="KAH7293117.1"/>
    </source>
</evidence>
<dbReference type="InterPro" id="IPR013078">
    <property type="entry name" value="His_Pase_superF_clade-1"/>
</dbReference>
<dbReference type="InterPro" id="IPR029033">
    <property type="entry name" value="His_PPase_superfam"/>
</dbReference>
<dbReference type="Proteomes" id="UP000825935">
    <property type="component" value="Chromosome 28"/>
</dbReference>
<dbReference type="SUPFAM" id="SSF53254">
    <property type="entry name" value="Phosphoglycerate mutase-like"/>
    <property type="match status" value="1"/>
</dbReference>
<comment type="caution">
    <text evidence="2">The sequence shown here is derived from an EMBL/GenBank/DDBJ whole genome shotgun (WGS) entry which is preliminary data.</text>
</comment>
<dbReference type="PANTHER" id="PTHR47623">
    <property type="entry name" value="OS09G0287300 PROTEIN"/>
    <property type="match status" value="1"/>
</dbReference>
<dbReference type="AlphaFoldDB" id="A0A8T2RB88"/>
<dbReference type="OMA" id="EPLQVPY"/>
<dbReference type="Pfam" id="PF00300">
    <property type="entry name" value="His_Phos_1"/>
    <property type="match status" value="1"/>
</dbReference>
<accession>A0A8T2RB88</accession>
<name>A0A8T2RB88_CERRI</name>
<dbReference type="OrthoDB" id="2019724at2759"/>
<organism evidence="2 3">
    <name type="scientific">Ceratopteris richardii</name>
    <name type="common">Triangle waterfern</name>
    <dbReference type="NCBI Taxonomy" id="49495"/>
    <lineage>
        <taxon>Eukaryota</taxon>
        <taxon>Viridiplantae</taxon>
        <taxon>Streptophyta</taxon>
        <taxon>Embryophyta</taxon>
        <taxon>Tracheophyta</taxon>
        <taxon>Polypodiopsida</taxon>
        <taxon>Polypodiidae</taxon>
        <taxon>Polypodiales</taxon>
        <taxon>Pteridineae</taxon>
        <taxon>Pteridaceae</taxon>
        <taxon>Parkerioideae</taxon>
        <taxon>Ceratopteris</taxon>
    </lineage>
</organism>
<evidence type="ECO:0000256" key="1">
    <source>
        <dbReference type="PIRSR" id="PIRSR613078-2"/>
    </source>
</evidence>
<protein>
    <submittedName>
        <fullName evidence="2">Uncharacterized protein</fullName>
    </submittedName>
</protein>
<dbReference type="SMART" id="SM00855">
    <property type="entry name" value="PGAM"/>
    <property type="match status" value="1"/>
</dbReference>